<protein>
    <submittedName>
        <fullName evidence="2">Uncharacterized protein</fullName>
    </submittedName>
</protein>
<feature type="signal peptide" evidence="1">
    <location>
        <begin position="1"/>
        <end position="27"/>
    </location>
</feature>
<reference evidence="2 3" key="1">
    <citation type="submission" date="2019-03" db="EMBL/GenBank/DDBJ databases">
        <title>Genomic Encyclopedia of Type Strains, Phase IV (KMG-IV): sequencing the most valuable type-strain genomes for metagenomic binning, comparative biology and taxonomic classification.</title>
        <authorList>
            <person name="Goeker M."/>
        </authorList>
    </citation>
    <scope>NUCLEOTIDE SEQUENCE [LARGE SCALE GENOMIC DNA]</scope>
    <source>
        <strain evidence="2 3">DSM 44684</strain>
    </source>
</reference>
<accession>A0A4R1FUA8</accession>
<dbReference type="RefSeq" id="WP_067446697.1">
    <property type="nucleotide sequence ID" value="NZ_SMFR01000002.1"/>
</dbReference>
<keyword evidence="1" id="KW-0732">Signal</keyword>
<name>A0A4R1FUA8_9NOCA</name>
<gene>
    <name evidence="2" type="ORF">DFR71_3454</name>
</gene>
<dbReference type="AlphaFoldDB" id="A0A4R1FUA8"/>
<proteinExistence type="predicted"/>
<keyword evidence="3" id="KW-1185">Reference proteome</keyword>
<comment type="caution">
    <text evidence="2">The sequence shown here is derived from an EMBL/GenBank/DDBJ whole genome shotgun (WGS) entry which is preliminary data.</text>
</comment>
<evidence type="ECO:0000256" key="1">
    <source>
        <dbReference type="SAM" id="SignalP"/>
    </source>
</evidence>
<dbReference type="OrthoDB" id="4571803at2"/>
<evidence type="ECO:0000313" key="2">
    <source>
        <dbReference type="EMBL" id="TCJ97412.1"/>
    </source>
</evidence>
<evidence type="ECO:0000313" key="3">
    <source>
        <dbReference type="Proteomes" id="UP000294856"/>
    </source>
</evidence>
<dbReference type="Proteomes" id="UP000294856">
    <property type="component" value="Unassembled WGS sequence"/>
</dbReference>
<feature type="chain" id="PRO_5020456956" evidence="1">
    <location>
        <begin position="28"/>
        <end position="92"/>
    </location>
</feature>
<dbReference type="EMBL" id="SMFR01000002">
    <property type="protein sequence ID" value="TCJ97412.1"/>
    <property type="molecule type" value="Genomic_DNA"/>
</dbReference>
<sequence length="92" mass="8751">MRNTLRIAAASVAVAGLVGTAAGTAAAATGSSAVDSGSAAASSAVELAGRGDIIGTLVLLVVTPIFIVTDTLCELAPAVGSASPCTPGPKHY</sequence>
<organism evidence="2 3">
    <name type="scientific">Nocardia alba</name>
    <dbReference type="NCBI Taxonomy" id="225051"/>
    <lineage>
        <taxon>Bacteria</taxon>
        <taxon>Bacillati</taxon>
        <taxon>Actinomycetota</taxon>
        <taxon>Actinomycetes</taxon>
        <taxon>Mycobacteriales</taxon>
        <taxon>Nocardiaceae</taxon>
        <taxon>Nocardia</taxon>
    </lineage>
</organism>